<dbReference type="Proteomes" id="UP000006727">
    <property type="component" value="Chromosome 7"/>
</dbReference>
<dbReference type="InterPro" id="IPR056866">
    <property type="entry name" value="Znf_WRKY19"/>
</dbReference>
<name>A0A2K1KAZ7_PHYPA</name>
<dbReference type="EnsemblPlants" id="Pp3c7_8590V3.4">
    <property type="protein sequence ID" value="Pp3c7_8590V3.4"/>
    <property type="gene ID" value="Pp3c7_8590"/>
</dbReference>
<feature type="compositionally biased region" description="Low complexity" evidence="1">
    <location>
        <begin position="670"/>
        <end position="688"/>
    </location>
</feature>
<gene>
    <name evidence="4" type="primary">LOC112284640</name>
    <name evidence="3" type="ORF">PHYPA_010136</name>
</gene>
<feature type="compositionally biased region" description="Polar residues" evidence="1">
    <location>
        <begin position="1"/>
        <end position="18"/>
    </location>
</feature>
<organism evidence="3">
    <name type="scientific">Physcomitrium patens</name>
    <name type="common">Spreading-leaved earth moss</name>
    <name type="synonym">Physcomitrella patens</name>
    <dbReference type="NCBI Taxonomy" id="3218"/>
    <lineage>
        <taxon>Eukaryota</taxon>
        <taxon>Viridiplantae</taxon>
        <taxon>Streptophyta</taxon>
        <taxon>Embryophyta</taxon>
        <taxon>Bryophyta</taxon>
        <taxon>Bryophytina</taxon>
        <taxon>Bryopsida</taxon>
        <taxon>Funariidae</taxon>
        <taxon>Funariales</taxon>
        <taxon>Funariaceae</taxon>
        <taxon>Physcomitrium</taxon>
    </lineage>
</organism>
<evidence type="ECO:0000313" key="3">
    <source>
        <dbReference type="EMBL" id="PNR50950.1"/>
    </source>
</evidence>
<dbReference type="PaxDb" id="3218-PP1S42_84V6.1"/>
<dbReference type="EnsemblPlants" id="Pp3c7_8590V3.5">
    <property type="protein sequence ID" value="Pp3c7_8590V3.5"/>
    <property type="gene ID" value="Pp3c7_8590"/>
</dbReference>
<dbReference type="AlphaFoldDB" id="A0A2K1KAZ7"/>
<feature type="domain" description="WRKY19-like zinc finger" evidence="2">
    <location>
        <begin position="458"/>
        <end position="482"/>
    </location>
</feature>
<reference evidence="4" key="3">
    <citation type="submission" date="2020-12" db="UniProtKB">
        <authorList>
            <consortium name="EnsemblPlants"/>
        </authorList>
    </citation>
    <scope>IDENTIFICATION</scope>
</reference>
<dbReference type="Gramene" id="Pp3c7_8590V3.5">
    <property type="protein sequence ID" value="Pp3c7_8590V3.5"/>
    <property type="gene ID" value="Pp3c7_8590"/>
</dbReference>
<evidence type="ECO:0000256" key="1">
    <source>
        <dbReference type="SAM" id="MobiDB-lite"/>
    </source>
</evidence>
<dbReference type="OrthoDB" id="77038at2759"/>
<dbReference type="GeneID" id="112284640"/>
<feature type="domain" description="WRKY19-like zinc finger" evidence="2">
    <location>
        <begin position="536"/>
        <end position="560"/>
    </location>
</feature>
<dbReference type="Pfam" id="PF24906">
    <property type="entry name" value="Zf_WRKY19"/>
    <property type="match status" value="6"/>
</dbReference>
<feature type="domain" description="WRKY19-like zinc finger" evidence="2">
    <location>
        <begin position="383"/>
        <end position="407"/>
    </location>
</feature>
<dbReference type="PANTHER" id="PTHR31827:SF1">
    <property type="entry name" value="EMB|CAB89363.1"/>
    <property type="match status" value="1"/>
</dbReference>
<feature type="domain" description="WRKY19-like zinc finger" evidence="2">
    <location>
        <begin position="561"/>
        <end position="585"/>
    </location>
</feature>
<feature type="region of interest" description="Disordered" evidence="1">
    <location>
        <begin position="837"/>
        <end position="858"/>
    </location>
</feature>
<dbReference type="EnsemblPlants" id="Pp3c7_8590V3.3">
    <property type="protein sequence ID" value="Pp3c7_8590V3.3"/>
    <property type="gene ID" value="Pp3c7_8590"/>
</dbReference>
<dbReference type="EMBL" id="ABEU02000007">
    <property type="protein sequence ID" value="PNR50950.1"/>
    <property type="molecule type" value="Genomic_DNA"/>
</dbReference>
<feature type="domain" description="WRKY19-like zinc finger" evidence="2">
    <location>
        <begin position="408"/>
        <end position="432"/>
    </location>
</feature>
<feature type="domain" description="WRKY19-like zinc finger" evidence="2">
    <location>
        <begin position="433"/>
        <end position="457"/>
    </location>
</feature>
<dbReference type="PANTHER" id="PTHR31827">
    <property type="entry name" value="EMB|CAB89363.1"/>
    <property type="match status" value="1"/>
</dbReference>
<protein>
    <recommendedName>
        <fullName evidence="2">WRKY19-like zinc finger domain-containing protein</fullName>
    </recommendedName>
</protein>
<dbReference type="Gramene" id="Pp3c7_8590V3.2">
    <property type="protein sequence ID" value="Pp3c7_8590V3.2"/>
    <property type="gene ID" value="Pp3c7_8590"/>
</dbReference>
<evidence type="ECO:0000313" key="4">
    <source>
        <dbReference type="EnsemblPlants" id="Pp3c7_8590V3.1"/>
    </source>
</evidence>
<feature type="region of interest" description="Disordered" evidence="1">
    <location>
        <begin position="659"/>
        <end position="718"/>
    </location>
</feature>
<feature type="region of interest" description="Disordered" evidence="1">
    <location>
        <begin position="57"/>
        <end position="81"/>
    </location>
</feature>
<dbReference type="Gramene" id="Pp3c7_8590V3.4">
    <property type="protein sequence ID" value="Pp3c7_8590V3.4"/>
    <property type="gene ID" value="Pp3c7_8590"/>
</dbReference>
<dbReference type="Gramene" id="Pp3c7_8590V3.3">
    <property type="protein sequence ID" value="Pp3c7_8590V3.3"/>
    <property type="gene ID" value="Pp3c7_8590"/>
</dbReference>
<proteinExistence type="predicted"/>
<feature type="compositionally biased region" description="Polar residues" evidence="1">
    <location>
        <begin position="59"/>
        <end position="69"/>
    </location>
</feature>
<accession>A0A2K1KAZ7</accession>
<feature type="compositionally biased region" description="Polar residues" evidence="1">
    <location>
        <begin position="701"/>
        <end position="713"/>
    </location>
</feature>
<evidence type="ECO:0000313" key="5">
    <source>
        <dbReference type="Proteomes" id="UP000006727"/>
    </source>
</evidence>
<dbReference type="Gramene" id="Pp3c7_8590V3.1">
    <property type="protein sequence ID" value="Pp3c7_8590V3.1"/>
    <property type="gene ID" value="Pp3c7_8590"/>
</dbReference>
<dbReference type="KEGG" id="ppp:112284640"/>
<reference evidence="3 5" key="2">
    <citation type="journal article" date="2018" name="Plant J.">
        <title>The Physcomitrella patens chromosome-scale assembly reveals moss genome structure and evolution.</title>
        <authorList>
            <person name="Lang D."/>
            <person name="Ullrich K.K."/>
            <person name="Murat F."/>
            <person name="Fuchs J."/>
            <person name="Jenkins J."/>
            <person name="Haas F.B."/>
            <person name="Piednoel M."/>
            <person name="Gundlach H."/>
            <person name="Van Bel M."/>
            <person name="Meyberg R."/>
            <person name="Vives C."/>
            <person name="Morata J."/>
            <person name="Symeonidi A."/>
            <person name="Hiss M."/>
            <person name="Muchero W."/>
            <person name="Kamisugi Y."/>
            <person name="Saleh O."/>
            <person name="Blanc G."/>
            <person name="Decker E.L."/>
            <person name="van Gessel N."/>
            <person name="Grimwood J."/>
            <person name="Hayes R.D."/>
            <person name="Graham S.W."/>
            <person name="Gunter L.E."/>
            <person name="McDaniel S.F."/>
            <person name="Hoernstein S.N.W."/>
            <person name="Larsson A."/>
            <person name="Li F.W."/>
            <person name="Perroud P.F."/>
            <person name="Phillips J."/>
            <person name="Ranjan P."/>
            <person name="Rokshar D.S."/>
            <person name="Rothfels C.J."/>
            <person name="Schneider L."/>
            <person name="Shu S."/>
            <person name="Stevenson D.W."/>
            <person name="Thummler F."/>
            <person name="Tillich M."/>
            <person name="Villarreal Aguilar J.C."/>
            <person name="Widiez T."/>
            <person name="Wong G.K."/>
            <person name="Wymore A."/>
            <person name="Zhang Y."/>
            <person name="Zimmer A.D."/>
            <person name="Quatrano R.S."/>
            <person name="Mayer K.F.X."/>
            <person name="Goodstein D."/>
            <person name="Casacuberta J.M."/>
            <person name="Vandepoele K."/>
            <person name="Reski R."/>
            <person name="Cuming A.C."/>
            <person name="Tuskan G.A."/>
            <person name="Maumus F."/>
            <person name="Salse J."/>
            <person name="Schmutz J."/>
            <person name="Rensing S.A."/>
        </authorList>
    </citation>
    <scope>NUCLEOTIDE SEQUENCE [LARGE SCALE GENOMIC DNA]</scope>
    <source>
        <strain evidence="4 5">cv. Gransden 2004</strain>
    </source>
</reference>
<feature type="region of interest" description="Disordered" evidence="1">
    <location>
        <begin position="1"/>
        <end position="26"/>
    </location>
</feature>
<dbReference type="EnsemblPlants" id="Pp3c7_8590V3.2">
    <property type="protein sequence ID" value="Pp3c7_8590V3.2"/>
    <property type="gene ID" value="Pp3c7_8590"/>
</dbReference>
<reference evidence="3 5" key="1">
    <citation type="journal article" date="2008" name="Science">
        <title>The Physcomitrella genome reveals evolutionary insights into the conquest of land by plants.</title>
        <authorList>
            <person name="Rensing S."/>
            <person name="Lang D."/>
            <person name="Zimmer A."/>
            <person name="Terry A."/>
            <person name="Salamov A."/>
            <person name="Shapiro H."/>
            <person name="Nishiyama T."/>
            <person name="Perroud P.-F."/>
            <person name="Lindquist E."/>
            <person name="Kamisugi Y."/>
            <person name="Tanahashi T."/>
            <person name="Sakakibara K."/>
            <person name="Fujita T."/>
            <person name="Oishi K."/>
            <person name="Shin-I T."/>
            <person name="Kuroki Y."/>
            <person name="Toyoda A."/>
            <person name="Suzuki Y."/>
            <person name="Hashimoto A."/>
            <person name="Yamaguchi K."/>
            <person name="Sugano A."/>
            <person name="Kohara Y."/>
            <person name="Fujiyama A."/>
            <person name="Anterola A."/>
            <person name="Aoki S."/>
            <person name="Ashton N."/>
            <person name="Barbazuk W.B."/>
            <person name="Barker E."/>
            <person name="Bennetzen J."/>
            <person name="Bezanilla M."/>
            <person name="Blankenship R."/>
            <person name="Cho S.H."/>
            <person name="Dutcher S."/>
            <person name="Estelle M."/>
            <person name="Fawcett J.A."/>
            <person name="Gundlach H."/>
            <person name="Hanada K."/>
            <person name="Heyl A."/>
            <person name="Hicks K.A."/>
            <person name="Hugh J."/>
            <person name="Lohr M."/>
            <person name="Mayer K."/>
            <person name="Melkozernov A."/>
            <person name="Murata T."/>
            <person name="Nelson D."/>
            <person name="Pils B."/>
            <person name="Prigge M."/>
            <person name="Reiss B."/>
            <person name="Renner T."/>
            <person name="Rombauts S."/>
            <person name="Rushton P."/>
            <person name="Sanderfoot A."/>
            <person name="Schween G."/>
            <person name="Shiu S.-H."/>
            <person name="Stueber K."/>
            <person name="Theodoulou F.L."/>
            <person name="Tu H."/>
            <person name="Van de Peer Y."/>
            <person name="Verrier P.J."/>
            <person name="Waters E."/>
            <person name="Wood A."/>
            <person name="Yang L."/>
            <person name="Cove D."/>
            <person name="Cuming A."/>
            <person name="Hasebe M."/>
            <person name="Lucas S."/>
            <person name="Mishler D.B."/>
            <person name="Reski R."/>
            <person name="Grigoriev I."/>
            <person name="Quatrano R.S."/>
            <person name="Boore J.L."/>
        </authorList>
    </citation>
    <scope>NUCLEOTIDE SEQUENCE [LARGE SCALE GENOMIC DNA]</scope>
    <source>
        <strain evidence="4 5">cv. Gransden 2004</strain>
    </source>
</reference>
<dbReference type="STRING" id="3218.A0A2K1KAZ7"/>
<sequence length="988" mass="101242">MAGSPMTTLSIGDLSPSNGVGERQSHETILRLKSYLPDRYPTDHLLNGMSTGEVAVSNGYISGNQNSSKSLKRKRPEPPGVPCAPAYDGGESTIVLGLGQVDGASSMDEDSDVVLGLGQSDTRNYSGNRSGSAQLCGSLGGDETVHSGSAAAEMLMARSQGQGLNGTEPGVLLRLNTMGNLQSGAPAPGGSGWPGDGQQYNSHSEKHAGSHLGLAPSCTGYVDTITGRKFGSDGLLLGLDQGAKSHSSNGTHFPVVDEGSSTARLTCGGYMPSLLMGSQIYPTVASDRHRGDARGKGRMEEEIVEHDLLMTLRSSASDGTTSTSGASGSDRAPKVCKFRGCGKGPRGASGLCIAHGGGRRCQKHGCNKGAEGRTVYCKAHGGGRRCQSLGCTKSAEGKTDYCIGHGGGRRCSFQGCGKAARGRSGLCIRHGGGKRCQIEGCTKSAEGYSGLCISHGGGRRCQFAGCTKGAQGSTMFCKAHGGGKRCIIQDCNKGAEGSTPLCKGHGGGKRCAFDGGGICTKSVHGGTLFCVAHGGGKRCAVEGCGKSARGRTDFCVRHGGGKRCKVEGCGKSAQGSTDFCKAHGGGKRCQWGTEGFNFGELVRDKNKEPVSGAPCDKFARGKTGLCAAHSALVTDRQVHGGSAVGSTVTPGLAPGLFRGLVTGAGQSRPSGMATTSTTAETTATGGSAPLRSMSGEMRSGATESPAVTGSDAPSHTGRAPIGIWAQRGSALSRSSMSQGFSTSVDNTNPSMVSDTSGTVHGPYRGGFLSASLGGNRSNFNASTTTGVGSLAESTAGLDLNPVATDTSPLQPTPSSLPFHQPFIPPQVLVPLSMQKDMHGSFNKSKNGRPPRPQLSDSDEGMFNIGLLSLPEGRVHGGGLMPSLSESRVHEGRLMSAIPEGRVHGGAVMALLNKDTSGGDSQNRVDAFNFGMDSSRTPAHGLRYPVHGHSIPGSCAVDNGLPRPDLSLERNNSLGIDVGQFLATGVDLN</sequence>
<evidence type="ECO:0000259" key="2">
    <source>
        <dbReference type="Pfam" id="PF24906"/>
    </source>
</evidence>
<dbReference type="EnsemblPlants" id="Pp3c7_8590V3.1">
    <property type="protein sequence ID" value="Pp3c7_8590V3.1"/>
    <property type="gene ID" value="Pp3c7_8590"/>
</dbReference>
<dbReference type="RefSeq" id="XP_024380407.1">
    <property type="nucleotide sequence ID" value="XM_024524639.2"/>
</dbReference>
<keyword evidence="5" id="KW-1185">Reference proteome</keyword>